<dbReference type="GO" id="GO:0005886">
    <property type="term" value="C:plasma membrane"/>
    <property type="evidence" value="ECO:0007669"/>
    <property type="project" value="TreeGrafter"/>
</dbReference>
<dbReference type="PROSITE" id="PS50125">
    <property type="entry name" value="GUANYLATE_CYCLASE_2"/>
    <property type="match status" value="1"/>
</dbReference>
<dbReference type="PROSITE" id="PS50109">
    <property type="entry name" value="HIS_KIN"/>
    <property type="match status" value="1"/>
</dbReference>
<feature type="domain" description="Guanylate cyclase" evidence="13">
    <location>
        <begin position="835"/>
        <end position="961"/>
    </location>
</feature>
<dbReference type="SUPFAM" id="SSF55874">
    <property type="entry name" value="ATPase domain of HSP90 chaperone/DNA topoisomerase II/histidine kinase"/>
    <property type="match status" value="1"/>
</dbReference>
<dbReference type="Pfam" id="PF00072">
    <property type="entry name" value="Response_reg"/>
    <property type="match status" value="1"/>
</dbReference>
<keyword evidence="10" id="KW-0812">Transmembrane</keyword>
<dbReference type="Gene3D" id="3.40.50.2300">
    <property type="match status" value="1"/>
</dbReference>
<evidence type="ECO:0000256" key="6">
    <source>
        <dbReference type="ARBA" id="ARBA00022777"/>
    </source>
</evidence>
<dbReference type="PRINTS" id="PR00344">
    <property type="entry name" value="BCTRLSENSOR"/>
</dbReference>
<dbReference type="Proteomes" id="UP001204953">
    <property type="component" value="Unassembled WGS sequence"/>
</dbReference>
<dbReference type="PROSITE" id="PS50110">
    <property type="entry name" value="RESPONSE_REGULATORY"/>
    <property type="match status" value="1"/>
</dbReference>
<feature type="modified residue" description="4-aspartylphosphate" evidence="9">
    <location>
        <position position="728"/>
    </location>
</feature>
<feature type="transmembrane region" description="Helical" evidence="10">
    <location>
        <begin position="187"/>
        <end position="205"/>
    </location>
</feature>
<reference evidence="14" key="1">
    <citation type="submission" date="2022-06" db="EMBL/GenBank/DDBJ databases">
        <title>New cyanobacteria of genus Symplocastrum in benthos of Lake Baikal.</title>
        <authorList>
            <person name="Sorokovikova E."/>
            <person name="Tikhonova I."/>
            <person name="Krasnopeev A."/>
            <person name="Evseev P."/>
            <person name="Gladkikh A."/>
            <person name="Belykh O."/>
        </authorList>
    </citation>
    <scope>NUCLEOTIDE SEQUENCE</scope>
    <source>
        <strain evidence="14">BBK-W-15</strain>
    </source>
</reference>
<keyword evidence="5" id="KW-0808">Transferase</keyword>
<sequence>MLLSSLLHHTAPTAAESLSISESSPIAEIVRGWEYRWGDSPLDASGIPIFTHQANSNSEWQPFQFPHKIEKPLGVNTKILWLRVPLPGKQLQSPTLYLGGVPYILDVYLENRLLYTQLSLNRAGEANLVDYQWPIVSLEPDFQNKNLFFRVYVGGNAGIYIGLFERIILGEQVRIIQLFFQQKIDTLLGVMFIFLGSISLISCLGKQKEKSYFYFGLLAITIGLYAVAPSALIRLFFKDFAILNFVEFTSFYLIPVSFCLFFEEMFGAGYRSIIRRLWQIHLLFAGVALLSITTGRISWSQTVTPAQILLLISASVVLFRAIKISLKGNSDAKLFTSGFIILTLSGINDVLIYQMSWVYWYHKMYPWGTLIFILILGFILESRFTESQQLLQAYALELESKNATLQKLDQLKDEFLANTSHELKTPLNGIIGIAESLVDGATGKLSKQTVFNLSLIVSSGKRLHQLVNDLLDFSKLKHQKIELKLQPVGIREITEVVLTLSRPLIKSKPVALINKIAADIPPVNADENRVQQILYNLVGNGIKFTERGTVEVSAEVVNDWVQITVTDTGIGIPSNKFERIFESFEQADGSIAREYGGTGLGLAVTKQLVELHGGNILVESTVGLGSRFTFSLPVSESQIERKLLEEISQVQESPEITVTDDNILINSEGSVSLDGAFQILIVDDEPVNLQVIVNHLSLHNYAITQASNGIEALEIIDSGFKPDLILLDVMMPRMTGYELCQKIREQFLQNELPVVLLTAKNQVSDLVEGFAAGANDYLTKPILKNELLARIKTHLRLAKINAAYERFVPQEFLKFLARESIIDVQLGDQVQREMTVLFSDIRSFTSLSERMSPKENFDFINAYLSHVSPVIRHYRGFIDKYIGDAVMALFPQTADDAVQGAIEMQKQVSLYNQERQNMGEVPIAIGIGLHTGSLMLGTVGESQRMETTVISDAVNLASRLEGLTKVYGVDILISEETLYRLDNPEIYAYRYLDRVTVKGKSQPIAIFEVYDSNSPYLIEIKRQTRGEFERGVALYVAKKFSDALVFFDRVWQINKQDLVVELYIERCKEASRI</sequence>
<keyword evidence="10" id="KW-1133">Transmembrane helix</keyword>
<dbReference type="SUPFAM" id="SSF52172">
    <property type="entry name" value="CheY-like"/>
    <property type="match status" value="1"/>
</dbReference>
<feature type="transmembrane region" description="Helical" evidence="10">
    <location>
        <begin position="249"/>
        <end position="268"/>
    </location>
</feature>
<dbReference type="SMART" id="SM00044">
    <property type="entry name" value="CYCc"/>
    <property type="match status" value="1"/>
</dbReference>
<dbReference type="InterPro" id="IPR011006">
    <property type="entry name" value="CheY-like_superfamily"/>
</dbReference>
<dbReference type="InterPro" id="IPR011623">
    <property type="entry name" value="7TMR_DISM_rcpt_extracell_dom1"/>
</dbReference>
<evidence type="ECO:0000256" key="5">
    <source>
        <dbReference type="ARBA" id="ARBA00022679"/>
    </source>
</evidence>
<evidence type="ECO:0000313" key="14">
    <source>
        <dbReference type="EMBL" id="MCP2731402.1"/>
    </source>
</evidence>
<dbReference type="EC" id="2.7.13.3" evidence="3"/>
<dbReference type="SMART" id="SM00387">
    <property type="entry name" value="HATPase_c"/>
    <property type="match status" value="1"/>
</dbReference>
<evidence type="ECO:0000256" key="9">
    <source>
        <dbReference type="PROSITE-ProRule" id="PRU00169"/>
    </source>
</evidence>
<evidence type="ECO:0000256" key="3">
    <source>
        <dbReference type="ARBA" id="ARBA00012438"/>
    </source>
</evidence>
<dbReference type="SMART" id="SM00388">
    <property type="entry name" value="HisKA"/>
    <property type="match status" value="1"/>
</dbReference>
<protein>
    <recommendedName>
        <fullName evidence="8">Circadian input-output histidine kinase CikA</fullName>
        <ecNumber evidence="3">2.7.13.3</ecNumber>
    </recommendedName>
</protein>
<dbReference type="CDD" id="cd00082">
    <property type="entry name" value="HisKA"/>
    <property type="match status" value="1"/>
</dbReference>
<feature type="domain" description="Histidine kinase" evidence="11">
    <location>
        <begin position="418"/>
        <end position="636"/>
    </location>
</feature>
<feature type="transmembrane region" description="Helical" evidence="10">
    <location>
        <begin position="364"/>
        <end position="380"/>
    </location>
</feature>
<comment type="catalytic activity">
    <reaction evidence="1">
        <text>ATP + protein L-histidine = ADP + protein N-phospho-L-histidine.</text>
        <dbReference type="EC" id="2.7.13.3"/>
    </reaction>
</comment>
<evidence type="ECO:0000256" key="7">
    <source>
        <dbReference type="ARBA" id="ARBA00023012"/>
    </source>
</evidence>
<dbReference type="AlphaFoldDB" id="A0AAE3KUD6"/>
<evidence type="ECO:0000256" key="8">
    <source>
        <dbReference type="ARBA" id="ARBA00074306"/>
    </source>
</evidence>
<dbReference type="RefSeq" id="WP_254014145.1">
    <property type="nucleotide sequence ID" value="NZ_JAMZMM010000325.1"/>
</dbReference>
<dbReference type="InterPro" id="IPR003661">
    <property type="entry name" value="HisK_dim/P_dom"/>
</dbReference>
<comment type="caution">
    <text evidence="14">The sequence shown here is derived from an EMBL/GenBank/DDBJ whole genome shotgun (WGS) entry which is preliminary data.</text>
</comment>
<dbReference type="PANTHER" id="PTHR43047:SF72">
    <property type="entry name" value="OSMOSENSING HISTIDINE PROTEIN KINASE SLN1"/>
    <property type="match status" value="1"/>
</dbReference>
<evidence type="ECO:0000256" key="1">
    <source>
        <dbReference type="ARBA" id="ARBA00000085"/>
    </source>
</evidence>
<feature type="domain" description="Response regulatory" evidence="12">
    <location>
        <begin position="678"/>
        <end position="795"/>
    </location>
</feature>
<dbReference type="SMART" id="SM00448">
    <property type="entry name" value="REC"/>
    <property type="match status" value="1"/>
</dbReference>
<evidence type="ECO:0000313" key="15">
    <source>
        <dbReference type="Proteomes" id="UP001204953"/>
    </source>
</evidence>
<comment type="similarity">
    <text evidence="2">In the N-terminal section; belongs to the phytochrome family.</text>
</comment>
<dbReference type="Pfam" id="PF02518">
    <property type="entry name" value="HATPase_c"/>
    <property type="match status" value="1"/>
</dbReference>
<dbReference type="Gene3D" id="3.30.70.1230">
    <property type="entry name" value="Nucleotide cyclase"/>
    <property type="match status" value="1"/>
</dbReference>
<dbReference type="GO" id="GO:0000155">
    <property type="term" value="F:phosphorelay sensor kinase activity"/>
    <property type="evidence" value="ECO:0007669"/>
    <property type="project" value="InterPro"/>
</dbReference>
<evidence type="ECO:0000259" key="11">
    <source>
        <dbReference type="PROSITE" id="PS50109"/>
    </source>
</evidence>
<feature type="transmembrane region" description="Helical" evidence="10">
    <location>
        <begin position="305"/>
        <end position="322"/>
    </location>
</feature>
<dbReference type="SUPFAM" id="SSF55073">
    <property type="entry name" value="Nucleotide cyclase"/>
    <property type="match status" value="1"/>
</dbReference>
<keyword evidence="15" id="KW-1185">Reference proteome</keyword>
<dbReference type="GO" id="GO:0009927">
    <property type="term" value="F:histidine phosphotransfer kinase activity"/>
    <property type="evidence" value="ECO:0007669"/>
    <property type="project" value="TreeGrafter"/>
</dbReference>
<dbReference type="SUPFAM" id="SSF47384">
    <property type="entry name" value="Homodimeric domain of signal transducing histidine kinase"/>
    <property type="match status" value="1"/>
</dbReference>
<keyword evidence="6" id="KW-0418">Kinase</keyword>
<evidence type="ECO:0000256" key="2">
    <source>
        <dbReference type="ARBA" id="ARBA00006402"/>
    </source>
</evidence>
<dbReference type="InterPro" id="IPR036097">
    <property type="entry name" value="HisK_dim/P_sf"/>
</dbReference>
<dbReference type="InterPro" id="IPR029787">
    <property type="entry name" value="Nucleotide_cyclase"/>
</dbReference>
<dbReference type="FunFam" id="3.30.565.10:FF:000010">
    <property type="entry name" value="Sensor histidine kinase RcsC"/>
    <property type="match status" value="1"/>
</dbReference>
<dbReference type="GO" id="GO:0005524">
    <property type="term" value="F:ATP binding"/>
    <property type="evidence" value="ECO:0007669"/>
    <property type="project" value="UniProtKB-KW"/>
</dbReference>
<dbReference type="InterPro" id="IPR036890">
    <property type="entry name" value="HATPase_C_sf"/>
</dbReference>
<dbReference type="InterPro" id="IPR001789">
    <property type="entry name" value="Sig_transdc_resp-reg_receiver"/>
</dbReference>
<dbReference type="Pfam" id="PF07695">
    <property type="entry name" value="7TMR-DISM_7TM"/>
    <property type="match status" value="1"/>
</dbReference>
<dbReference type="InterPro" id="IPR004358">
    <property type="entry name" value="Sig_transdc_His_kin-like_C"/>
</dbReference>
<dbReference type="Pfam" id="PF00211">
    <property type="entry name" value="Guanylate_cyc"/>
    <property type="match status" value="1"/>
</dbReference>
<evidence type="ECO:0000259" key="12">
    <source>
        <dbReference type="PROSITE" id="PS50110"/>
    </source>
</evidence>
<dbReference type="InterPro" id="IPR003594">
    <property type="entry name" value="HATPase_dom"/>
</dbReference>
<dbReference type="CDD" id="cd16922">
    <property type="entry name" value="HATPase_EvgS-ArcB-TorS-like"/>
    <property type="match status" value="1"/>
</dbReference>
<feature type="transmembrane region" description="Helical" evidence="10">
    <location>
        <begin position="280"/>
        <end position="299"/>
    </location>
</feature>
<keyword evidence="4 9" id="KW-0597">Phosphoprotein</keyword>
<evidence type="ECO:0000256" key="10">
    <source>
        <dbReference type="SAM" id="Phobius"/>
    </source>
</evidence>
<dbReference type="Gene3D" id="3.30.565.10">
    <property type="entry name" value="Histidine kinase-like ATPase, C-terminal domain"/>
    <property type="match status" value="1"/>
</dbReference>
<evidence type="ECO:0000256" key="4">
    <source>
        <dbReference type="ARBA" id="ARBA00022553"/>
    </source>
</evidence>
<dbReference type="GO" id="GO:0004016">
    <property type="term" value="F:adenylate cyclase activity"/>
    <property type="evidence" value="ECO:0007669"/>
    <property type="project" value="UniProtKB-ARBA"/>
</dbReference>
<keyword evidence="14" id="KW-0547">Nucleotide-binding</keyword>
<evidence type="ECO:0000259" key="13">
    <source>
        <dbReference type="PROSITE" id="PS50125"/>
    </source>
</evidence>
<dbReference type="InterPro" id="IPR001054">
    <property type="entry name" value="A/G_cyclase"/>
</dbReference>
<dbReference type="GO" id="GO:0009190">
    <property type="term" value="P:cyclic nucleotide biosynthetic process"/>
    <property type="evidence" value="ECO:0007669"/>
    <property type="project" value="InterPro"/>
</dbReference>
<dbReference type="InterPro" id="IPR005467">
    <property type="entry name" value="His_kinase_dom"/>
</dbReference>
<keyword evidence="14" id="KW-0067">ATP-binding</keyword>
<keyword evidence="10" id="KW-0472">Membrane</keyword>
<dbReference type="Pfam" id="PF00512">
    <property type="entry name" value="HisKA"/>
    <property type="match status" value="1"/>
</dbReference>
<gene>
    <name evidence="14" type="ORF">NJ959_23530</name>
</gene>
<dbReference type="EMBL" id="JAMZMM010000325">
    <property type="protein sequence ID" value="MCP2731402.1"/>
    <property type="molecule type" value="Genomic_DNA"/>
</dbReference>
<dbReference type="PANTHER" id="PTHR43047">
    <property type="entry name" value="TWO-COMPONENT HISTIDINE PROTEIN KINASE"/>
    <property type="match status" value="1"/>
</dbReference>
<proteinExistence type="inferred from homology"/>
<keyword evidence="7" id="KW-0902">Two-component regulatory system</keyword>
<feature type="transmembrane region" description="Helical" evidence="10">
    <location>
        <begin position="212"/>
        <end position="237"/>
    </location>
</feature>
<dbReference type="CDD" id="cd07302">
    <property type="entry name" value="CHD"/>
    <property type="match status" value="1"/>
</dbReference>
<dbReference type="Gene3D" id="1.10.287.130">
    <property type="match status" value="1"/>
</dbReference>
<accession>A0AAE3KUD6</accession>
<organism evidence="14 15">
    <name type="scientific">Limnofasciculus baicalensis BBK-W-15</name>
    <dbReference type="NCBI Taxonomy" id="2699891"/>
    <lineage>
        <taxon>Bacteria</taxon>
        <taxon>Bacillati</taxon>
        <taxon>Cyanobacteriota</taxon>
        <taxon>Cyanophyceae</taxon>
        <taxon>Coleofasciculales</taxon>
        <taxon>Coleofasciculaceae</taxon>
        <taxon>Limnofasciculus</taxon>
        <taxon>Limnofasciculus baicalensis</taxon>
    </lineage>
</organism>
<name>A0AAE3KUD6_9CYAN</name>